<dbReference type="SMART" id="SM00563">
    <property type="entry name" value="PlsC"/>
    <property type="match status" value="1"/>
</dbReference>
<reference evidence="9" key="1">
    <citation type="journal article" date="2019" name="Int. J. Syst. Evol. Microbiol.">
        <title>The Global Catalogue of Microorganisms (GCM) 10K type strain sequencing project: providing services to taxonomists for standard genome sequencing and annotation.</title>
        <authorList>
            <consortium name="The Broad Institute Genomics Platform"/>
            <consortium name="The Broad Institute Genome Sequencing Center for Infectious Disease"/>
            <person name="Wu L."/>
            <person name="Ma J."/>
        </authorList>
    </citation>
    <scope>NUCLEOTIDE SEQUENCE [LARGE SCALE GENOMIC DNA]</scope>
    <source>
        <strain evidence="9">KCTC 42986</strain>
    </source>
</reference>
<dbReference type="Pfam" id="PF01553">
    <property type="entry name" value="Acyltransferase"/>
    <property type="match status" value="1"/>
</dbReference>
<protein>
    <submittedName>
        <fullName evidence="8">Lysophospholipid acyltransferase family protein</fullName>
    </submittedName>
</protein>
<dbReference type="Proteomes" id="UP001595530">
    <property type="component" value="Unassembled WGS sequence"/>
</dbReference>
<keyword evidence="2" id="KW-0444">Lipid biosynthesis</keyword>
<dbReference type="SUPFAM" id="SSF69593">
    <property type="entry name" value="Glycerol-3-phosphate (1)-acyltransferase"/>
    <property type="match status" value="1"/>
</dbReference>
<evidence type="ECO:0000256" key="3">
    <source>
        <dbReference type="ARBA" id="ARBA00022679"/>
    </source>
</evidence>
<dbReference type="PANTHER" id="PTHR10434:SF64">
    <property type="entry name" value="1-ACYL-SN-GLYCEROL-3-PHOSPHATE ACYLTRANSFERASE-RELATED"/>
    <property type="match status" value="1"/>
</dbReference>
<comment type="pathway">
    <text evidence="1">Lipid metabolism.</text>
</comment>
<keyword evidence="9" id="KW-1185">Reference proteome</keyword>
<dbReference type="EMBL" id="JBHRTP010000094">
    <property type="protein sequence ID" value="MFC3110974.1"/>
    <property type="molecule type" value="Genomic_DNA"/>
</dbReference>
<dbReference type="PANTHER" id="PTHR10434">
    <property type="entry name" value="1-ACYL-SN-GLYCEROL-3-PHOSPHATE ACYLTRANSFERASE"/>
    <property type="match status" value="1"/>
</dbReference>
<keyword evidence="3" id="KW-0808">Transferase</keyword>
<evidence type="ECO:0000256" key="5">
    <source>
        <dbReference type="ARBA" id="ARBA00023315"/>
    </source>
</evidence>
<name>A0ABV7F7F9_9BURK</name>
<sequence>MIVYHLLRVCIHLCVGLFSCAVVFPCTDASGRDWRIRRWSQQLLKICGVRVEVNQRDATLVPGAVVVANHISWLDIFVINAMQPCRFVAKSDIRDWPVVGWLCDKAGTIFIARGNRRDVSRIFKGLVASIHAGERVAFFPEGTTAAQGTLLPFHANLFEAAIDAEVPIQPYALRYLDAAGRHHSAVEFIGDMSFAQSMIAILKARNISAHLKLLPSIDVNGAHRRALAADARQAVAQALGVTLMPEVDPSQP</sequence>
<evidence type="ECO:0000256" key="1">
    <source>
        <dbReference type="ARBA" id="ARBA00005189"/>
    </source>
</evidence>
<dbReference type="CDD" id="cd07989">
    <property type="entry name" value="LPLAT_AGPAT-like"/>
    <property type="match status" value="1"/>
</dbReference>
<dbReference type="RefSeq" id="WP_390333199.1">
    <property type="nucleotide sequence ID" value="NZ_JBHRTP010000094.1"/>
</dbReference>
<gene>
    <name evidence="8" type="ORF">ACFOFO_23985</name>
</gene>
<feature type="signal peptide" evidence="6">
    <location>
        <begin position="1"/>
        <end position="21"/>
    </location>
</feature>
<evidence type="ECO:0000259" key="7">
    <source>
        <dbReference type="SMART" id="SM00563"/>
    </source>
</evidence>
<feature type="chain" id="PRO_5046044782" evidence="6">
    <location>
        <begin position="22"/>
        <end position="252"/>
    </location>
</feature>
<feature type="domain" description="Phospholipid/glycerol acyltransferase" evidence="7">
    <location>
        <begin position="64"/>
        <end position="176"/>
    </location>
</feature>
<dbReference type="GO" id="GO:0016746">
    <property type="term" value="F:acyltransferase activity"/>
    <property type="evidence" value="ECO:0007669"/>
    <property type="project" value="UniProtKB-KW"/>
</dbReference>
<evidence type="ECO:0000313" key="9">
    <source>
        <dbReference type="Proteomes" id="UP001595530"/>
    </source>
</evidence>
<evidence type="ECO:0000256" key="4">
    <source>
        <dbReference type="ARBA" id="ARBA00023098"/>
    </source>
</evidence>
<keyword evidence="5 8" id="KW-0012">Acyltransferase</keyword>
<evidence type="ECO:0000256" key="6">
    <source>
        <dbReference type="SAM" id="SignalP"/>
    </source>
</evidence>
<evidence type="ECO:0000313" key="8">
    <source>
        <dbReference type="EMBL" id="MFC3110974.1"/>
    </source>
</evidence>
<keyword evidence="4" id="KW-0443">Lipid metabolism</keyword>
<proteinExistence type="predicted"/>
<keyword evidence="6" id="KW-0732">Signal</keyword>
<evidence type="ECO:0000256" key="2">
    <source>
        <dbReference type="ARBA" id="ARBA00022516"/>
    </source>
</evidence>
<organism evidence="8 9">
    <name type="scientific">Undibacterium arcticum</name>
    <dbReference type="NCBI Taxonomy" id="1762892"/>
    <lineage>
        <taxon>Bacteria</taxon>
        <taxon>Pseudomonadati</taxon>
        <taxon>Pseudomonadota</taxon>
        <taxon>Betaproteobacteria</taxon>
        <taxon>Burkholderiales</taxon>
        <taxon>Oxalobacteraceae</taxon>
        <taxon>Undibacterium</taxon>
    </lineage>
</organism>
<accession>A0ABV7F7F9</accession>
<comment type="caution">
    <text evidence="8">The sequence shown here is derived from an EMBL/GenBank/DDBJ whole genome shotgun (WGS) entry which is preliminary data.</text>
</comment>
<dbReference type="InterPro" id="IPR002123">
    <property type="entry name" value="Plipid/glycerol_acylTrfase"/>
</dbReference>